<dbReference type="SUPFAM" id="SSF55811">
    <property type="entry name" value="Nudix"/>
    <property type="match status" value="1"/>
</dbReference>
<dbReference type="PANTHER" id="PTHR43736:SF1">
    <property type="entry name" value="DIHYDRONEOPTERIN TRIPHOSPHATE DIPHOSPHATASE"/>
    <property type="match status" value="1"/>
</dbReference>
<dbReference type="CDD" id="cd04673">
    <property type="entry name" value="NUDIX_ADPRase"/>
    <property type="match status" value="1"/>
</dbReference>
<evidence type="ECO:0000313" key="5">
    <source>
        <dbReference type="EMBL" id="MDX5930872.1"/>
    </source>
</evidence>
<dbReference type="InterPro" id="IPR020084">
    <property type="entry name" value="NUDIX_hydrolase_CS"/>
</dbReference>
<keyword evidence="2 3" id="KW-0378">Hydrolase</keyword>
<dbReference type="PRINTS" id="PR00502">
    <property type="entry name" value="NUDIXFAMILY"/>
</dbReference>
<protein>
    <submittedName>
        <fullName evidence="5">NUDIX hydrolase</fullName>
    </submittedName>
</protein>
<organism evidence="5 6">
    <name type="scientific">Acidiphilium acidophilum</name>
    <name type="common">Thiobacillus acidophilus</name>
    <dbReference type="NCBI Taxonomy" id="76588"/>
    <lineage>
        <taxon>Bacteria</taxon>
        <taxon>Pseudomonadati</taxon>
        <taxon>Pseudomonadota</taxon>
        <taxon>Alphaproteobacteria</taxon>
        <taxon>Acetobacterales</taxon>
        <taxon>Acidocellaceae</taxon>
        <taxon>Acidiphilium</taxon>
    </lineage>
</organism>
<sequence length="151" mass="16156">MSRRYPDAPLVGIGIVVLRGDEVLLVRRGQPPAMGAWSLPGGGQELGETAEAAARRELFEETGLKVGPLWLAGTVDSIHRDDAGRIEYHYTIIDFAADYAGGEARAGSDVAAIAWVRTAAFEAYGLWDEAVRIIGLARLLQIGRGANPALE</sequence>
<dbReference type="InterPro" id="IPR020476">
    <property type="entry name" value="Nudix_hydrolase"/>
</dbReference>
<dbReference type="RefSeq" id="WP_319613798.1">
    <property type="nucleotide sequence ID" value="NZ_JAWXYB010000018.1"/>
</dbReference>
<dbReference type="Pfam" id="PF00293">
    <property type="entry name" value="NUDIX"/>
    <property type="match status" value="1"/>
</dbReference>
<evidence type="ECO:0000313" key="6">
    <source>
        <dbReference type="Proteomes" id="UP001279553"/>
    </source>
</evidence>
<feature type="domain" description="Nudix hydrolase" evidence="4">
    <location>
        <begin position="8"/>
        <end position="140"/>
    </location>
</feature>
<evidence type="ECO:0000256" key="1">
    <source>
        <dbReference type="ARBA" id="ARBA00001946"/>
    </source>
</evidence>
<name>A0AAW9DQE6_ACIAO</name>
<dbReference type="Proteomes" id="UP001279553">
    <property type="component" value="Unassembled WGS sequence"/>
</dbReference>
<comment type="caution">
    <text evidence="5">The sequence shown here is derived from an EMBL/GenBank/DDBJ whole genome shotgun (WGS) entry which is preliminary data.</text>
</comment>
<dbReference type="InterPro" id="IPR000086">
    <property type="entry name" value="NUDIX_hydrolase_dom"/>
</dbReference>
<dbReference type="EMBL" id="JAWXYB010000018">
    <property type="protein sequence ID" value="MDX5930872.1"/>
    <property type="molecule type" value="Genomic_DNA"/>
</dbReference>
<evidence type="ECO:0000259" key="4">
    <source>
        <dbReference type="PROSITE" id="PS51462"/>
    </source>
</evidence>
<gene>
    <name evidence="5" type="ORF">SIL87_08865</name>
</gene>
<dbReference type="PROSITE" id="PS00893">
    <property type="entry name" value="NUDIX_BOX"/>
    <property type="match status" value="1"/>
</dbReference>
<comment type="similarity">
    <text evidence="3">Belongs to the Nudix hydrolase family.</text>
</comment>
<keyword evidence="6" id="KW-1185">Reference proteome</keyword>
<dbReference type="PANTHER" id="PTHR43736">
    <property type="entry name" value="ADP-RIBOSE PYROPHOSPHATASE"/>
    <property type="match status" value="1"/>
</dbReference>
<dbReference type="Gene3D" id="3.90.79.10">
    <property type="entry name" value="Nucleoside Triphosphate Pyrophosphohydrolase"/>
    <property type="match status" value="1"/>
</dbReference>
<dbReference type="PROSITE" id="PS51462">
    <property type="entry name" value="NUDIX"/>
    <property type="match status" value="1"/>
</dbReference>
<reference evidence="5 6" key="1">
    <citation type="submission" date="2023-11" db="EMBL/GenBank/DDBJ databases">
        <title>MicrobeMod: A computational toolkit for identifying prokaryotic methylation and restriction-modification with nanopore sequencing.</title>
        <authorList>
            <person name="Crits-Christoph A."/>
            <person name="Kang S.C."/>
            <person name="Lee H."/>
            <person name="Ostrov N."/>
        </authorList>
    </citation>
    <scope>NUCLEOTIDE SEQUENCE [LARGE SCALE GENOMIC DNA]</scope>
    <source>
        <strain evidence="5 6">DSMZ 700</strain>
    </source>
</reference>
<proteinExistence type="inferred from homology"/>
<comment type="cofactor">
    <cofactor evidence="1">
        <name>Mg(2+)</name>
        <dbReference type="ChEBI" id="CHEBI:18420"/>
    </cofactor>
</comment>
<evidence type="ECO:0000256" key="2">
    <source>
        <dbReference type="ARBA" id="ARBA00022801"/>
    </source>
</evidence>
<dbReference type="GO" id="GO:0016787">
    <property type="term" value="F:hydrolase activity"/>
    <property type="evidence" value="ECO:0007669"/>
    <property type="project" value="UniProtKB-KW"/>
</dbReference>
<dbReference type="InterPro" id="IPR015797">
    <property type="entry name" value="NUDIX_hydrolase-like_dom_sf"/>
</dbReference>
<accession>A0AAW9DQE6</accession>
<dbReference type="AlphaFoldDB" id="A0AAW9DQE6"/>
<evidence type="ECO:0000256" key="3">
    <source>
        <dbReference type="RuleBase" id="RU003476"/>
    </source>
</evidence>